<dbReference type="Proteomes" id="UP000257109">
    <property type="component" value="Unassembled WGS sequence"/>
</dbReference>
<proteinExistence type="predicted"/>
<dbReference type="Gene3D" id="3.30.70.270">
    <property type="match status" value="1"/>
</dbReference>
<sequence length="167" mass="18397">MGKVTALARFISKSAEMSTPLFATLRKGGKFAWTEECEEAFLCLKAMMATPPVLTRPRPVLIQEGVSPKAHIPEEHIAAEDLNVPISQGQCEGYEVTKTTSYPLARPSDGKLKYGRLSLRGCVPAGIRRSVIRKPGIDLRQPVAEQGQLFACALKWSKLAHHESQNR</sequence>
<evidence type="ECO:0008006" key="3">
    <source>
        <dbReference type="Google" id="ProtNLM"/>
    </source>
</evidence>
<dbReference type="OrthoDB" id="1938451at2759"/>
<gene>
    <name evidence="1" type="ORF">CR513_39714</name>
</gene>
<keyword evidence="2" id="KW-1185">Reference proteome</keyword>
<accession>A0A371FNC2</accession>
<feature type="non-terminal residue" evidence="1">
    <location>
        <position position="1"/>
    </location>
</feature>
<dbReference type="AlphaFoldDB" id="A0A371FNC2"/>
<organism evidence="1 2">
    <name type="scientific">Mucuna pruriens</name>
    <name type="common">Velvet bean</name>
    <name type="synonym">Dolichos pruriens</name>
    <dbReference type="NCBI Taxonomy" id="157652"/>
    <lineage>
        <taxon>Eukaryota</taxon>
        <taxon>Viridiplantae</taxon>
        <taxon>Streptophyta</taxon>
        <taxon>Embryophyta</taxon>
        <taxon>Tracheophyta</taxon>
        <taxon>Spermatophyta</taxon>
        <taxon>Magnoliopsida</taxon>
        <taxon>eudicotyledons</taxon>
        <taxon>Gunneridae</taxon>
        <taxon>Pentapetalae</taxon>
        <taxon>rosids</taxon>
        <taxon>fabids</taxon>
        <taxon>Fabales</taxon>
        <taxon>Fabaceae</taxon>
        <taxon>Papilionoideae</taxon>
        <taxon>50 kb inversion clade</taxon>
        <taxon>NPAAA clade</taxon>
        <taxon>indigoferoid/millettioid clade</taxon>
        <taxon>Phaseoleae</taxon>
        <taxon>Mucuna</taxon>
    </lineage>
</organism>
<dbReference type="InterPro" id="IPR043502">
    <property type="entry name" value="DNA/RNA_pol_sf"/>
</dbReference>
<protein>
    <recommendedName>
        <fullName evidence="3">Reverse transcriptase/retrotransposon-derived protein RNase H-like domain-containing protein</fullName>
    </recommendedName>
</protein>
<dbReference type="SUPFAM" id="SSF56672">
    <property type="entry name" value="DNA/RNA polymerases"/>
    <property type="match status" value="1"/>
</dbReference>
<name>A0A371FNC2_MUCPR</name>
<reference evidence="1" key="1">
    <citation type="submission" date="2018-05" db="EMBL/GenBank/DDBJ databases">
        <title>Draft genome of Mucuna pruriens seed.</title>
        <authorList>
            <person name="Nnadi N.E."/>
            <person name="Vos R."/>
            <person name="Hasami M.H."/>
            <person name="Devisetty U.K."/>
            <person name="Aguiy J.C."/>
        </authorList>
    </citation>
    <scope>NUCLEOTIDE SEQUENCE [LARGE SCALE GENOMIC DNA]</scope>
    <source>
        <strain evidence="1">JCA_2017</strain>
    </source>
</reference>
<dbReference type="InterPro" id="IPR043128">
    <property type="entry name" value="Rev_trsase/Diguanyl_cyclase"/>
</dbReference>
<comment type="caution">
    <text evidence="1">The sequence shown here is derived from an EMBL/GenBank/DDBJ whole genome shotgun (WGS) entry which is preliminary data.</text>
</comment>
<dbReference type="EMBL" id="QJKJ01008425">
    <property type="protein sequence ID" value="RDX79819.1"/>
    <property type="molecule type" value="Genomic_DNA"/>
</dbReference>
<evidence type="ECO:0000313" key="1">
    <source>
        <dbReference type="EMBL" id="RDX79819.1"/>
    </source>
</evidence>
<evidence type="ECO:0000313" key="2">
    <source>
        <dbReference type="Proteomes" id="UP000257109"/>
    </source>
</evidence>